<sequence length="493" mass="56514">MNFIRLWSLPPGVDNTKCGLAQQWLLKAILEVVMCRAFQNLPSALVLELFGDTSKYTNVGLNEFPLLLKGAEVSVLNQRLYTKSLTKSNDPQVRQWFMARERYRSIVMQHTCKLGRCVQPLLDPSYYQTAYRNVISNSVRLCYFKPFNGAKGFALQQVDMDFLVGLVSTDLQAKDAEPRQIARPFGTLQARIGLVLEWCPVDKNANCQLLEQGITAIPPILRDCGFNQSNSLIWTYDLRQSHLSEIGRPNPYSKSELDILCRFHRSLIQMFNLRVIILCGSGTERMIVSHETRRNRVDIELQGCVYTTYCEVDRNEITRLYMILPVSLSSLRYTKWTDCLKLGELIRFAATMTETQRIKGYYQANYRIYRHIIMQYTNELNGKYDLITKDTISPLILDWLSLKGVVYRDISKIERLGGTLSRGILLILMVLPREGPKQSSNPTSPGNLVAEQSYFPREDLGNTCDLYRAISISQYDDRDQPCVAKVQVICENC</sequence>
<dbReference type="OrthoDB" id="4369670at2759"/>
<keyword evidence="2" id="KW-1185">Reference proteome</keyword>
<name>A0A5N7BPE1_9EURO</name>
<organism evidence="1 2">
    <name type="scientific">Aspergillus bertholletiae</name>
    <dbReference type="NCBI Taxonomy" id="1226010"/>
    <lineage>
        <taxon>Eukaryota</taxon>
        <taxon>Fungi</taxon>
        <taxon>Dikarya</taxon>
        <taxon>Ascomycota</taxon>
        <taxon>Pezizomycotina</taxon>
        <taxon>Eurotiomycetes</taxon>
        <taxon>Eurotiomycetidae</taxon>
        <taxon>Eurotiales</taxon>
        <taxon>Aspergillaceae</taxon>
        <taxon>Aspergillus</taxon>
        <taxon>Aspergillus subgen. Circumdati</taxon>
    </lineage>
</organism>
<gene>
    <name evidence="1" type="ORF">BDV26DRAFT_287123</name>
</gene>
<evidence type="ECO:0000313" key="1">
    <source>
        <dbReference type="EMBL" id="KAE8383701.1"/>
    </source>
</evidence>
<dbReference type="AlphaFoldDB" id="A0A5N7BPE1"/>
<proteinExistence type="predicted"/>
<accession>A0A5N7BPE1</accession>
<dbReference type="EMBL" id="ML736153">
    <property type="protein sequence ID" value="KAE8383701.1"/>
    <property type="molecule type" value="Genomic_DNA"/>
</dbReference>
<evidence type="ECO:0000313" key="2">
    <source>
        <dbReference type="Proteomes" id="UP000326198"/>
    </source>
</evidence>
<protein>
    <submittedName>
        <fullName evidence="1">Uncharacterized protein</fullName>
    </submittedName>
</protein>
<dbReference type="Proteomes" id="UP000326198">
    <property type="component" value="Unassembled WGS sequence"/>
</dbReference>
<reference evidence="1 2" key="1">
    <citation type="submission" date="2019-04" db="EMBL/GenBank/DDBJ databases">
        <title>Friends and foes A comparative genomics studyof 23 Aspergillus species from section Flavi.</title>
        <authorList>
            <consortium name="DOE Joint Genome Institute"/>
            <person name="Kjaerbolling I."/>
            <person name="Vesth T."/>
            <person name="Frisvad J.C."/>
            <person name="Nybo J.L."/>
            <person name="Theobald S."/>
            <person name="Kildgaard S."/>
            <person name="Isbrandt T."/>
            <person name="Kuo A."/>
            <person name="Sato A."/>
            <person name="Lyhne E.K."/>
            <person name="Kogle M.E."/>
            <person name="Wiebenga A."/>
            <person name="Kun R.S."/>
            <person name="Lubbers R.J."/>
            <person name="Makela M.R."/>
            <person name="Barry K."/>
            <person name="Chovatia M."/>
            <person name="Clum A."/>
            <person name="Daum C."/>
            <person name="Haridas S."/>
            <person name="He G."/>
            <person name="LaButti K."/>
            <person name="Lipzen A."/>
            <person name="Mondo S."/>
            <person name="Riley R."/>
            <person name="Salamov A."/>
            <person name="Simmons B.A."/>
            <person name="Magnuson J.K."/>
            <person name="Henrissat B."/>
            <person name="Mortensen U.H."/>
            <person name="Larsen T.O."/>
            <person name="Devries R.P."/>
            <person name="Grigoriev I.V."/>
            <person name="Machida M."/>
            <person name="Baker S.E."/>
            <person name="Andersen M.R."/>
        </authorList>
    </citation>
    <scope>NUCLEOTIDE SEQUENCE [LARGE SCALE GENOMIC DNA]</scope>
    <source>
        <strain evidence="1 2">IBT 29228</strain>
    </source>
</reference>